<reference evidence="1 2" key="1">
    <citation type="journal article" date="2019" name="Int. J. Syst. Evol. Microbiol.">
        <title>The Global Catalogue of Microorganisms (GCM) 10K type strain sequencing project: providing services to taxonomists for standard genome sequencing and annotation.</title>
        <authorList>
            <consortium name="The Broad Institute Genomics Platform"/>
            <consortium name="The Broad Institute Genome Sequencing Center for Infectious Disease"/>
            <person name="Wu L."/>
            <person name="Ma J."/>
        </authorList>
    </citation>
    <scope>NUCLEOTIDE SEQUENCE [LARGE SCALE GENOMIC DNA]</scope>
    <source>
        <strain evidence="1 2">JCM 14319</strain>
    </source>
</reference>
<comment type="caution">
    <text evidence="1">The sequence shown here is derived from an EMBL/GenBank/DDBJ whole genome shotgun (WGS) entry which is preliminary data.</text>
</comment>
<protein>
    <submittedName>
        <fullName evidence="1">Uncharacterized protein</fullName>
    </submittedName>
</protein>
<dbReference type="Proteomes" id="UP001500506">
    <property type="component" value="Unassembled WGS sequence"/>
</dbReference>
<evidence type="ECO:0000313" key="1">
    <source>
        <dbReference type="EMBL" id="GAA1767333.1"/>
    </source>
</evidence>
<keyword evidence="2" id="KW-1185">Reference proteome</keyword>
<organism evidence="1 2">
    <name type="scientific">Agromyces humatus</name>
    <dbReference type="NCBI Taxonomy" id="279573"/>
    <lineage>
        <taxon>Bacteria</taxon>
        <taxon>Bacillati</taxon>
        <taxon>Actinomycetota</taxon>
        <taxon>Actinomycetes</taxon>
        <taxon>Micrococcales</taxon>
        <taxon>Microbacteriaceae</taxon>
        <taxon>Agromyces</taxon>
    </lineage>
</organism>
<dbReference type="EMBL" id="BAAANH010000006">
    <property type="protein sequence ID" value="GAA1767333.1"/>
    <property type="molecule type" value="Genomic_DNA"/>
</dbReference>
<gene>
    <name evidence="1" type="ORF">GCM10009747_29840</name>
</gene>
<sequence>MDITGMQPAEIAAIELCGGYACRHHNDHAVAVAVIEGPAGGRDTARRCNVRRRLVLMRRHNFVLDM</sequence>
<name>A0ABN2KVJ8_9MICO</name>
<proteinExistence type="predicted"/>
<evidence type="ECO:0000313" key="2">
    <source>
        <dbReference type="Proteomes" id="UP001500506"/>
    </source>
</evidence>
<accession>A0ABN2KVJ8</accession>